<evidence type="ECO:0000313" key="1">
    <source>
        <dbReference type="EMBL" id="KJH72499.1"/>
    </source>
</evidence>
<organism evidence="1 2">
    <name type="scientific">Aliterella atlantica CENA595</name>
    <dbReference type="NCBI Taxonomy" id="1618023"/>
    <lineage>
        <taxon>Bacteria</taxon>
        <taxon>Bacillati</taxon>
        <taxon>Cyanobacteriota</taxon>
        <taxon>Cyanophyceae</taxon>
        <taxon>Chroococcidiopsidales</taxon>
        <taxon>Aliterellaceae</taxon>
        <taxon>Aliterella</taxon>
    </lineage>
</organism>
<name>A0A0D8ZVK5_9CYAN</name>
<dbReference type="EMBL" id="JYON01000005">
    <property type="protein sequence ID" value="KJH72499.1"/>
    <property type="molecule type" value="Genomic_DNA"/>
</dbReference>
<protein>
    <submittedName>
        <fullName evidence="1">Uncharacterized protein</fullName>
    </submittedName>
</protein>
<sequence length="279" mass="32599">MDQKFLPVFSLDWTGLLKKISNVEGDYGVLAPISCYNKLLINIRKLNKPFFIDSGVFNNKNYPWYTQLDCEYKNERWTHEYRLASEQHLRQRIQNYLARCDKFSPDYIFAPDAIAEPLLSLHLARLCWEEYLRKSRTYTLIGVVQVGSPLYNWQEKLVPQIDSLPLHYKSPCSFLAPLISEYRNIGYKYIALGGLLKADCTRKTGLKFGLSPQELDELLTWSRPNFVLGGLALTRLEVLKKHQVWADSTGWLWWDARYDYQRFGHRNALQEVANATFLS</sequence>
<proteinExistence type="predicted"/>
<comment type="caution">
    <text evidence="1">The sequence shown here is derived from an EMBL/GenBank/DDBJ whole genome shotgun (WGS) entry which is preliminary data.</text>
</comment>
<dbReference type="STRING" id="1618023.UH38_06995"/>
<evidence type="ECO:0000313" key="2">
    <source>
        <dbReference type="Proteomes" id="UP000032452"/>
    </source>
</evidence>
<dbReference type="AlphaFoldDB" id="A0A0D8ZVK5"/>
<gene>
    <name evidence="1" type="ORF">UH38_06995</name>
</gene>
<reference evidence="1 2" key="1">
    <citation type="submission" date="2015-02" db="EMBL/GenBank/DDBJ databases">
        <title>Draft genome of a novel marine cyanobacterium (Chroococcales) isolated from South Atlantic Ocean.</title>
        <authorList>
            <person name="Rigonato J."/>
            <person name="Alvarenga D.O."/>
            <person name="Branco L.H."/>
            <person name="Varani A.M."/>
            <person name="Brandini F.P."/>
            <person name="Fiore M.F."/>
        </authorList>
    </citation>
    <scope>NUCLEOTIDE SEQUENCE [LARGE SCALE GENOMIC DNA]</scope>
    <source>
        <strain evidence="1 2">CENA595</strain>
    </source>
</reference>
<keyword evidence="2" id="KW-1185">Reference proteome</keyword>
<accession>A0A0D8ZVK5</accession>
<dbReference type="OrthoDB" id="581481at2"/>
<dbReference type="Proteomes" id="UP000032452">
    <property type="component" value="Unassembled WGS sequence"/>
</dbReference>